<evidence type="ECO:0000256" key="2">
    <source>
        <dbReference type="ARBA" id="ARBA00004141"/>
    </source>
</evidence>
<dbReference type="InterPro" id="IPR036034">
    <property type="entry name" value="PDZ_sf"/>
</dbReference>
<dbReference type="NCBIfam" id="TIGR00054">
    <property type="entry name" value="RIP metalloprotease RseP"/>
    <property type="match status" value="1"/>
</dbReference>
<feature type="transmembrane region" description="Helical" evidence="11">
    <location>
        <begin position="112"/>
        <end position="137"/>
    </location>
</feature>
<feature type="transmembrane region" description="Helical" evidence="11">
    <location>
        <begin position="377"/>
        <end position="409"/>
    </location>
</feature>
<comment type="caution">
    <text evidence="13">The sequence shown here is derived from an EMBL/GenBank/DDBJ whole genome shotgun (WGS) entry which is preliminary data.</text>
</comment>
<dbReference type="EMBL" id="QKTW01000009">
    <property type="protein sequence ID" value="PZF73981.1"/>
    <property type="molecule type" value="Genomic_DNA"/>
</dbReference>
<dbReference type="Pfam" id="PF02163">
    <property type="entry name" value="Peptidase_M50"/>
    <property type="match status" value="1"/>
</dbReference>
<dbReference type="AlphaFoldDB" id="A0A2W2AFA9"/>
<dbReference type="EC" id="3.4.24.-" evidence="11"/>
<evidence type="ECO:0000256" key="3">
    <source>
        <dbReference type="ARBA" id="ARBA00007931"/>
    </source>
</evidence>
<dbReference type="GO" id="GO:0046872">
    <property type="term" value="F:metal ion binding"/>
    <property type="evidence" value="ECO:0007669"/>
    <property type="project" value="UniProtKB-KW"/>
</dbReference>
<keyword evidence="11" id="KW-0479">Metal-binding</keyword>
<dbReference type="Gene3D" id="2.30.42.10">
    <property type="match status" value="2"/>
</dbReference>
<evidence type="ECO:0000256" key="10">
    <source>
        <dbReference type="ARBA" id="ARBA00023136"/>
    </source>
</evidence>
<evidence type="ECO:0000256" key="9">
    <source>
        <dbReference type="ARBA" id="ARBA00023049"/>
    </source>
</evidence>
<protein>
    <recommendedName>
        <fullName evidence="11">Zinc metalloprotease</fullName>
        <ecNumber evidence="11">3.4.24.-</ecNumber>
    </recommendedName>
</protein>
<feature type="transmembrane region" description="Helical" evidence="11">
    <location>
        <begin position="421"/>
        <end position="440"/>
    </location>
</feature>
<keyword evidence="9 11" id="KW-0482">Metalloprotease</keyword>
<keyword evidence="8 11" id="KW-1133">Transmembrane helix</keyword>
<accession>A0A2W2AFA9</accession>
<dbReference type="OrthoDB" id="9782003at2"/>
<keyword evidence="6 11" id="KW-0378">Hydrolase</keyword>
<evidence type="ECO:0000313" key="13">
    <source>
        <dbReference type="EMBL" id="PZF73981.1"/>
    </source>
</evidence>
<feature type="transmembrane region" description="Helical" evidence="11">
    <location>
        <begin position="40"/>
        <end position="59"/>
    </location>
</feature>
<comment type="cofactor">
    <cofactor evidence="1 11">
        <name>Zn(2+)</name>
        <dbReference type="ChEBI" id="CHEBI:29105"/>
    </cofactor>
</comment>
<dbReference type="RefSeq" id="WP_110998079.1">
    <property type="nucleotide sequence ID" value="NZ_QKTW01000009.1"/>
</dbReference>
<reference evidence="13 14" key="1">
    <citation type="submission" date="2018-06" db="EMBL/GenBank/DDBJ databases">
        <title>Mucibacter soli gen. nov., sp. nov., a new member of the family Chitinophagaceae producing mucin.</title>
        <authorList>
            <person name="Kim M.-K."/>
            <person name="Park S."/>
            <person name="Kim T.-S."/>
            <person name="Joung Y."/>
            <person name="Han J.-H."/>
            <person name="Kim S.B."/>
        </authorList>
    </citation>
    <scope>NUCLEOTIDE SEQUENCE [LARGE SCALE GENOMIC DNA]</scope>
    <source>
        <strain evidence="13 14">R1-15</strain>
    </source>
</reference>
<keyword evidence="10 11" id="KW-0472">Membrane</keyword>
<evidence type="ECO:0000256" key="8">
    <source>
        <dbReference type="ARBA" id="ARBA00022989"/>
    </source>
</evidence>
<dbReference type="PANTHER" id="PTHR42837:SF2">
    <property type="entry name" value="MEMBRANE METALLOPROTEASE ARASP2, CHLOROPLASTIC-RELATED"/>
    <property type="match status" value="1"/>
</dbReference>
<evidence type="ECO:0000256" key="1">
    <source>
        <dbReference type="ARBA" id="ARBA00001947"/>
    </source>
</evidence>
<dbReference type="GO" id="GO:0006508">
    <property type="term" value="P:proteolysis"/>
    <property type="evidence" value="ECO:0007669"/>
    <property type="project" value="UniProtKB-KW"/>
</dbReference>
<feature type="domain" description="Peptidase M50" evidence="12">
    <location>
        <begin position="12"/>
        <end position="436"/>
    </location>
</feature>
<organism evidence="13 14">
    <name type="scientific">Taibaiella soli</name>
    <dbReference type="NCBI Taxonomy" id="1649169"/>
    <lineage>
        <taxon>Bacteria</taxon>
        <taxon>Pseudomonadati</taxon>
        <taxon>Bacteroidota</taxon>
        <taxon>Chitinophagia</taxon>
        <taxon>Chitinophagales</taxon>
        <taxon>Chitinophagaceae</taxon>
        <taxon>Taibaiella</taxon>
    </lineage>
</organism>
<evidence type="ECO:0000256" key="7">
    <source>
        <dbReference type="ARBA" id="ARBA00022833"/>
    </source>
</evidence>
<keyword evidence="14" id="KW-1185">Reference proteome</keyword>
<dbReference type="GO" id="GO:0004222">
    <property type="term" value="F:metalloendopeptidase activity"/>
    <property type="evidence" value="ECO:0007669"/>
    <property type="project" value="InterPro"/>
</dbReference>
<dbReference type="GO" id="GO:0016020">
    <property type="term" value="C:membrane"/>
    <property type="evidence" value="ECO:0007669"/>
    <property type="project" value="UniProtKB-SubCell"/>
</dbReference>
<evidence type="ECO:0000259" key="12">
    <source>
        <dbReference type="Pfam" id="PF02163"/>
    </source>
</evidence>
<sequence length="451" mass="51069">MATWQVKGLQLFAALSLLILLHEFGHFFFAKLFKTRVEKFYLFFDFLFPFSGLLNFSLFKKKAGGTEYGIGWFPLGGYVKIAGMVDESMDTESMNKPPEPWEYRSKPAWQRLFIMLGGIIMNVLTAMVIYALIFNVWGETYLPTKNVKYGIVADSLGQSIGLHNGDKIVSVDNVEIERFKRISLDIIFHSGKTIQVMRDGKQVDVPVPTGTIRKMLKSERGSFIGVRVPAHVDTLTTDSRAYQMGLRQNDSIIAVNNKPVMFFDEFDQEKKANYGQPMTVTVIRGGQPMSFNTVVPKDSSLGIPMPNPARYMEVIHKDYNTFQALGRGFVFTGEQFDFYWQQFKLLFTSKEVKVNESLGGIASFGKVFPSEFDWQEFLGLTAFISIILAFMNLLPIPGLDGGYVIFLLFELITRKKVSDKVMERATTVGLVLLLILMVYANGLDVVRAFMK</sequence>
<dbReference type="SUPFAM" id="SSF50156">
    <property type="entry name" value="PDZ domain-like"/>
    <property type="match status" value="2"/>
</dbReference>
<evidence type="ECO:0000313" key="14">
    <source>
        <dbReference type="Proteomes" id="UP000248745"/>
    </source>
</evidence>
<proteinExistence type="inferred from homology"/>
<evidence type="ECO:0000256" key="11">
    <source>
        <dbReference type="RuleBase" id="RU362031"/>
    </source>
</evidence>
<comment type="subcellular location">
    <subcellularLocation>
        <location evidence="2">Membrane</location>
        <topology evidence="2">Multi-pass membrane protein</topology>
    </subcellularLocation>
</comment>
<evidence type="ECO:0000256" key="5">
    <source>
        <dbReference type="ARBA" id="ARBA00022692"/>
    </source>
</evidence>
<keyword evidence="5 11" id="KW-0812">Transmembrane</keyword>
<dbReference type="Proteomes" id="UP000248745">
    <property type="component" value="Unassembled WGS sequence"/>
</dbReference>
<dbReference type="CDD" id="cd06163">
    <property type="entry name" value="S2P-M50_PDZ_RseP-like"/>
    <property type="match status" value="1"/>
</dbReference>
<dbReference type="InterPro" id="IPR008915">
    <property type="entry name" value="Peptidase_M50"/>
</dbReference>
<evidence type="ECO:0000256" key="4">
    <source>
        <dbReference type="ARBA" id="ARBA00022670"/>
    </source>
</evidence>
<dbReference type="InterPro" id="IPR004387">
    <property type="entry name" value="Pept_M50_Zn"/>
</dbReference>
<keyword evidence="4 13" id="KW-0645">Protease</keyword>
<name>A0A2W2AFA9_9BACT</name>
<gene>
    <name evidence="13" type="primary">rseP</name>
    <name evidence="13" type="ORF">DN068_05410</name>
</gene>
<dbReference type="PANTHER" id="PTHR42837">
    <property type="entry name" value="REGULATOR OF SIGMA-E PROTEASE RSEP"/>
    <property type="match status" value="1"/>
</dbReference>
<evidence type="ECO:0000256" key="6">
    <source>
        <dbReference type="ARBA" id="ARBA00022801"/>
    </source>
</evidence>
<keyword evidence="7 11" id="KW-0862">Zinc</keyword>
<comment type="similarity">
    <text evidence="3 11">Belongs to the peptidase M50B family.</text>
</comment>